<gene>
    <name evidence="2" type="ORF">GPM918_LOCUS33289</name>
    <name evidence="3" type="ORF">SRO942_LOCUS33971</name>
</gene>
<protein>
    <submittedName>
        <fullName evidence="2">Uncharacterized protein</fullName>
    </submittedName>
</protein>
<name>A0A815LAK7_9BILA</name>
<evidence type="ECO:0000313" key="4">
    <source>
        <dbReference type="Proteomes" id="UP000663829"/>
    </source>
</evidence>
<accession>A0A815LAK7</accession>
<dbReference type="EMBL" id="CAJOBC010082997">
    <property type="protein sequence ID" value="CAF4295333.1"/>
    <property type="molecule type" value="Genomic_DNA"/>
</dbReference>
<feature type="compositionally biased region" description="Basic and acidic residues" evidence="1">
    <location>
        <begin position="64"/>
        <end position="84"/>
    </location>
</feature>
<feature type="compositionally biased region" description="Acidic residues" evidence="1">
    <location>
        <begin position="85"/>
        <end position="99"/>
    </location>
</feature>
<keyword evidence="4" id="KW-1185">Reference proteome</keyword>
<dbReference type="Proteomes" id="UP000663829">
    <property type="component" value="Unassembled WGS sequence"/>
</dbReference>
<reference evidence="2" key="1">
    <citation type="submission" date="2021-02" db="EMBL/GenBank/DDBJ databases">
        <authorList>
            <person name="Nowell W R."/>
        </authorList>
    </citation>
    <scope>NUCLEOTIDE SEQUENCE</scope>
</reference>
<dbReference type="Proteomes" id="UP000681722">
    <property type="component" value="Unassembled WGS sequence"/>
</dbReference>
<evidence type="ECO:0000313" key="3">
    <source>
        <dbReference type="EMBL" id="CAF4295333.1"/>
    </source>
</evidence>
<dbReference type="AlphaFoldDB" id="A0A815LAK7"/>
<proteinExistence type="predicted"/>
<feature type="region of interest" description="Disordered" evidence="1">
    <location>
        <begin position="64"/>
        <end position="99"/>
    </location>
</feature>
<dbReference type="EMBL" id="CAJNOQ010017574">
    <property type="protein sequence ID" value="CAF1401694.1"/>
    <property type="molecule type" value="Genomic_DNA"/>
</dbReference>
<organism evidence="2 4">
    <name type="scientific">Didymodactylos carnosus</name>
    <dbReference type="NCBI Taxonomy" id="1234261"/>
    <lineage>
        <taxon>Eukaryota</taxon>
        <taxon>Metazoa</taxon>
        <taxon>Spiralia</taxon>
        <taxon>Gnathifera</taxon>
        <taxon>Rotifera</taxon>
        <taxon>Eurotatoria</taxon>
        <taxon>Bdelloidea</taxon>
        <taxon>Philodinida</taxon>
        <taxon>Philodinidae</taxon>
        <taxon>Didymodactylos</taxon>
    </lineage>
</organism>
<sequence length="99" mass="11687">MYNKQEILEAKHLDKNDERFQVVNEAFLLAYDLDAPTMAAAAKILEEAKKQLIKDIRYEKCMKHVSKEDSREQQQSGENEKEEDKKDEEEEVEDDDDNH</sequence>
<evidence type="ECO:0000256" key="1">
    <source>
        <dbReference type="SAM" id="MobiDB-lite"/>
    </source>
</evidence>
<evidence type="ECO:0000313" key="2">
    <source>
        <dbReference type="EMBL" id="CAF1401694.1"/>
    </source>
</evidence>
<comment type="caution">
    <text evidence="2">The sequence shown here is derived from an EMBL/GenBank/DDBJ whole genome shotgun (WGS) entry which is preliminary data.</text>
</comment>